<evidence type="ECO:0000313" key="4">
    <source>
        <dbReference type="Proteomes" id="UP000184082"/>
    </source>
</evidence>
<protein>
    <submittedName>
        <fullName evidence="3">Soluble lytic murein transglycosylase</fullName>
    </submittedName>
</protein>
<keyword evidence="4" id="KW-1185">Reference proteome</keyword>
<dbReference type="EMBL" id="FRAJ01000003">
    <property type="protein sequence ID" value="SHJ76237.1"/>
    <property type="molecule type" value="Genomic_DNA"/>
</dbReference>
<reference evidence="3 4" key="1">
    <citation type="submission" date="2016-11" db="EMBL/GenBank/DDBJ databases">
        <authorList>
            <person name="Jaros S."/>
            <person name="Januszkiewicz K."/>
            <person name="Wedrychowicz H."/>
        </authorList>
    </citation>
    <scope>NUCLEOTIDE SEQUENCE [LARGE SCALE GENOMIC DNA]</scope>
    <source>
        <strain evidence="3 4">DSM 14501</strain>
    </source>
</reference>
<feature type="domain" description="Transglycosylase SLT" evidence="2">
    <location>
        <begin position="44"/>
        <end position="152"/>
    </location>
</feature>
<proteinExistence type="predicted"/>
<feature type="transmembrane region" description="Helical" evidence="1">
    <location>
        <begin position="12"/>
        <end position="33"/>
    </location>
</feature>
<keyword evidence="1" id="KW-1133">Transmembrane helix</keyword>
<organism evidence="3 4">
    <name type="scientific">Caminicella sporogenes DSM 14501</name>
    <dbReference type="NCBI Taxonomy" id="1121266"/>
    <lineage>
        <taxon>Bacteria</taxon>
        <taxon>Bacillati</taxon>
        <taxon>Bacillota</taxon>
        <taxon>Clostridia</taxon>
        <taxon>Peptostreptococcales</taxon>
        <taxon>Caminicellaceae</taxon>
        <taxon>Caminicella</taxon>
    </lineage>
</organism>
<dbReference type="STRING" id="1121266.SAMN02745883_00397"/>
<dbReference type="Pfam" id="PF01464">
    <property type="entry name" value="SLT"/>
    <property type="match status" value="1"/>
</dbReference>
<dbReference type="PANTHER" id="PTHR37423">
    <property type="entry name" value="SOLUBLE LYTIC MUREIN TRANSGLYCOSYLASE-RELATED"/>
    <property type="match status" value="1"/>
</dbReference>
<keyword evidence="1" id="KW-0812">Transmembrane</keyword>
<evidence type="ECO:0000259" key="2">
    <source>
        <dbReference type="Pfam" id="PF01464"/>
    </source>
</evidence>
<dbReference type="InterPro" id="IPR023346">
    <property type="entry name" value="Lysozyme-like_dom_sf"/>
</dbReference>
<name>A0A1M6LYB2_9FIRM</name>
<dbReference type="AlphaFoldDB" id="A0A1M6LYB2"/>
<evidence type="ECO:0000256" key="1">
    <source>
        <dbReference type="SAM" id="Phobius"/>
    </source>
</evidence>
<evidence type="ECO:0000313" key="3">
    <source>
        <dbReference type="EMBL" id="SHJ76237.1"/>
    </source>
</evidence>
<keyword evidence="1" id="KW-0472">Membrane</keyword>
<dbReference type="SUPFAM" id="SSF53955">
    <property type="entry name" value="Lysozyme-like"/>
    <property type="match status" value="1"/>
</dbReference>
<dbReference type="InterPro" id="IPR008258">
    <property type="entry name" value="Transglycosylase_SLT_dom_1"/>
</dbReference>
<gene>
    <name evidence="3" type="ORF">SAMN02745883_00397</name>
</gene>
<dbReference type="RefSeq" id="WP_242945015.1">
    <property type="nucleotide sequence ID" value="NZ_FRAJ01000003.1"/>
</dbReference>
<dbReference type="Proteomes" id="UP000184082">
    <property type="component" value="Unassembled WGS sequence"/>
</dbReference>
<accession>A0A1M6LYB2</accession>
<dbReference type="Gene3D" id="1.10.530.10">
    <property type="match status" value="1"/>
</dbReference>
<dbReference type="CDD" id="cd16896">
    <property type="entry name" value="LT_Slt70-like"/>
    <property type="match status" value="1"/>
</dbReference>
<sequence length="191" mass="22384">MKVIDLRRYRLIFILFIIVLSLQILLVSVKFTLKMVYPFHYRHLIEKYSREYNLDPLLVAAIIKVESKFNEKAVSIKGAKGLMQISSITGKWASEELKIENYTEEMLFNPDINIKIGCWYLNLLNKQFNNNLSLVLAAYNGGSGNVSKWLKDIRYSEDGINLKNIPFVETKGYVKKVHKSFKIYRYLYKDI</sequence>
<dbReference type="PANTHER" id="PTHR37423:SF2">
    <property type="entry name" value="MEMBRANE-BOUND LYTIC MUREIN TRANSGLYCOSYLASE C"/>
    <property type="match status" value="1"/>
</dbReference>